<gene>
    <name evidence="2" type="ORF">ABG768_024922</name>
</gene>
<dbReference type="PANTHER" id="PTHR23098">
    <property type="entry name" value="AGAP001331-PA-RELATED"/>
    <property type="match status" value="1"/>
</dbReference>
<feature type="domain" description="Myb/SANT-like DNA-binding" evidence="1">
    <location>
        <begin position="5"/>
        <end position="82"/>
    </location>
</feature>
<evidence type="ECO:0000259" key="1">
    <source>
        <dbReference type="Pfam" id="PF13873"/>
    </source>
</evidence>
<proteinExistence type="predicted"/>
<organism evidence="2 3">
    <name type="scientific">Culter alburnus</name>
    <name type="common">Topmouth culter</name>
    <dbReference type="NCBI Taxonomy" id="194366"/>
    <lineage>
        <taxon>Eukaryota</taxon>
        <taxon>Metazoa</taxon>
        <taxon>Chordata</taxon>
        <taxon>Craniata</taxon>
        <taxon>Vertebrata</taxon>
        <taxon>Euteleostomi</taxon>
        <taxon>Actinopterygii</taxon>
        <taxon>Neopterygii</taxon>
        <taxon>Teleostei</taxon>
        <taxon>Ostariophysi</taxon>
        <taxon>Cypriniformes</taxon>
        <taxon>Xenocyprididae</taxon>
        <taxon>Xenocypridinae</taxon>
        <taxon>Culter</taxon>
    </lineage>
</organism>
<dbReference type="GO" id="GO:0005634">
    <property type="term" value="C:nucleus"/>
    <property type="evidence" value="ECO:0007669"/>
    <property type="project" value="TreeGrafter"/>
</dbReference>
<keyword evidence="3" id="KW-1185">Reference proteome</keyword>
<dbReference type="Pfam" id="PF13873">
    <property type="entry name" value="Myb_DNA-bind_5"/>
    <property type="match status" value="1"/>
</dbReference>
<evidence type="ECO:0000313" key="2">
    <source>
        <dbReference type="EMBL" id="KAK9971564.1"/>
    </source>
</evidence>
<name>A0AAW2AFQ6_CULAL</name>
<dbReference type="PANTHER" id="PTHR23098:SF23">
    <property type="entry name" value="MYB-RELATED TRANSCRIPTION FACTOR, PARTNER OF PROFILIN-LIKE ISOFORM X2-RELATED"/>
    <property type="match status" value="1"/>
</dbReference>
<dbReference type="InterPro" id="IPR028002">
    <property type="entry name" value="Myb_DNA-bind_5"/>
</dbReference>
<sequence>MAKQRAAYFSPAELQLLIEGYDEVKHLIKTKGNTIAAAKVRQDAWRKISVKLNASNPLGPRRTWQQVKTKYKNIVQSANKRKAALKKMGLLPTKEEYIDEEELPPENDVEGPIIERIIGGCCSDPGDEAGCSSYVKVNDHGLNLLPPPILSDDELDSEPVEDVKTLYMKYLQVEISNRKQEMAYRALKMRKVEKEIQLLDRKLDVSDILIVDCQNKEKVCLLDPLKSVVRHFY</sequence>
<accession>A0AAW2AFQ6</accession>
<comment type="caution">
    <text evidence="2">The sequence shown here is derived from an EMBL/GenBank/DDBJ whole genome shotgun (WGS) entry which is preliminary data.</text>
</comment>
<dbReference type="Gene3D" id="1.10.10.60">
    <property type="entry name" value="Homeodomain-like"/>
    <property type="match status" value="1"/>
</dbReference>
<protein>
    <recommendedName>
        <fullName evidence="1">Myb/SANT-like DNA-binding domain-containing protein</fullName>
    </recommendedName>
</protein>
<dbReference type="EMBL" id="JAWDJR010000007">
    <property type="protein sequence ID" value="KAK9971564.1"/>
    <property type="molecule type" value="Genomic_DNA"/>
</dbReference>
<dbReference type="Proteomes" id="UP001479290">
    <property type="component" value="Unassembled WGS sequence"/>
</dbReference>
<evidence type="ECO:0000313" key="3">
    <source>
        <dbReference type="Proteomes" id="UP001479290"/>
    </source>
</evidence>
<reference evidence="2 3" key="1">
    <citation type="submission" date="2024-05" db="EMBL/GenBank/DDBJ databases">
        <title>A high-quality chromosomal-level genome assembly of Topmouth culter (Culter alburnus).</title>
        <authorList>
            <person name="Zhao H."/>
        </authorList>
    </citation>
    <scope>NUCLEOTIDE SEQUENCE [LARGE SCALE GENOMIC DNA]</scope>
    <source>
        <strain evidence="2">CATC2023</strain>
        <tissue evidence="2">Muscle</tissue>
    </source>
</reference>
<dbReference type="AlphaFoldDB" id="A0AAW2AFQ6"/>